<reference evidence="1" key="1">
    <citation type="journal article" date="2015" name="Nature">
        <title>Complex archaea that bridge the gap between prokaryotes and eukaryotes.</title>
        <authorList>
            <person name="Spang A."/>
            <person name="Saw J.H."/>
            <person name="Jorgensen S.L."/>
            <person name="Zaremba-Niedzwiedzka K."/>
            <person name="Martijn J."/>
            <person name="Lind A.E."/>
            <person name="van Eijk R."/>
            <person name="Schleper C."/>
            <person name="Guy L."/>
            <person name="Ettema T.J."/>
        </authorList>
    </citation>
    <scope>NUCLEOTIDE SEQUENCE</scope>
</reference>
<comment type="caution">
    <text evidence="1">The sequence shown here is derived from an EMBL/GenBank/DDBJ whole genome shotgun (WGS) entry which is preliminary data.</text>
</comment>
<gene>
    <name evidence="1" type="ORF">LCGC14_1201230</name>
</gene>
<name>A0A0F9LGR9_9ZZZZ</name>
<proteinExistence type="predicted"/>
<organism evidence="1">
    <name type="scientific">marine sediment metagenome</name>
    <dbReference type="NCBI Taxonomy" id="412755"/>
    <lineage>
        <taxon>unclassified sequences</taxon>
        <taxon>metagenomes</taxon>
        <taxon>ecological metagenomes</taxon>
    </lineage>
</organism>
<dbReference type="AlphaFoldDB" id="A0A0F9LGR9"/>
<protein>
    <submittedName>
        <fullName evidence="1">Uncharacterized protein</fullName>
    </submittedName>
</protein>
<sequence length="93" mass="10972">MGTDTRTRDDLLLENRDYKACVRYMVELFTQQAYWHHKHLRGKDHNRKLHRIAFHECPAMPCKSDREDLAEVQRVIDNYHIKGDPIGNPEGAV</sequence>
<accession>A0A0F9LGR9</accession>
<dbReference type="EMBL" id="LAZR01006174">
    <property type="protein sequence ID" value="KKM94144.1"/>
    <property type="molecule type" value="Genomic_DNA"/>
</dbReference>
<evidence type="ECO:0000313" key="1">
    <source>
        <dbReference type="EMBL" id="KKM94144.1"/>
    </source>
</evidence>